<accession>A0A1C3ETX1</accession>
<keyword evidence="4" id="KW-1003">Cell membrane</keyword>
<reference evidence="9 10" key="1">
    <citation type="submission" date="2016-05" db="EMBL/GenBank/DDBJ databases">
        <title>Genomic and physiological characterization of Planctopirus sp. isolated from fresh water lake.</title>
        <authorList>
            <person name="Subhash Y."/>
            <person name="Ramana C."/>
        </authorList>
    </citation>
    <scope>NUCLEOTIDE SEQUENCE [LARGE SCALE GENOMIC DNA]</scope>
    <source>
        <strain evidence="9 10">JC280</strain>
    </source>
</reference>
<feature type="transmembrane region" description="Helical" evidence="8">
    <location>
        <begin position="868"/>
        <end position="887"/>
    </location>
</feature>
<dbReference type="GO" id="GO:0008324">
    <property type="term" value="F:monoatomic cation transmembrane transporter activity"/>
    <property type="evidence" value="ECO:0007669"/>
    <property type="project" value="InterPro"/>
</dbReference>
<evidence type="ECO:0000256" key="2">
    <source>
        <dbReference type="ARBA" id="ARBA00010942"/>
    </source>
</evidence>
<evidence type="ECO:0000256" key="3">
    <source>
        <dbReference type="ARBA" id="ARBA00022448"/>
    </source>
</evidence>
<dbReference type="STRING" id="1841610.A6X21_15990"/>
<dbReference type="SUPFAM" id="SSF82714">
    <property type="entry name" value="Multidrug efflux transporter AcrB TolC docking domain, DN and DC subdomains"/>
    <property type="match status" value="2"/>
</dbReference>
<dbReference type="Proteomes" id="UP000094828">
    <property type="component" value="Unassembled WGS sequence"/>
</dbReference>
<proteinExistence type="inferred from homology"/>
<dbReference type="PANTHER" id="PTHR32063:SF24">
    <property type="entry name" value="CATION EFFLUX SYSTEM (ACRB_ACRD_ACRF FAMILY)"/>
    <property type="match status" value="1"/>
</dbReference>
<dbReference type="Gene3D" id="3.30.2090.10">
    <property type="entry name" value="Multidrug efflux transporter AcrB TolC docking domain, DN and DC subdomains"/>
    <property type="match status" value="2"/>
</dbReference>
<dbReference type="SUPFAM" id="SSF82866">
    <property type="entry name" value="Multidrug efflux transporter AcrB transmembrane domain"/>
    <property type="match status" value="2"/>
</dbReference>
<feature type="transmembrane region" description="Helical" evidence="8">
    <location>
        <begin position="475"/>
        <end position="502"/>
    </location>
</feature>
<feature type="transmembrane region" description="Helical" evidence="8">
    <location>
        <begin position="894"/>
        <end position="913"/>
    </location>
</feature>
<organism evidence="9 10">
    <name type="scientific">Planctopirus hydrillae</name>
    <dbReference type="NCBI Taxonomy" id="1841610"/>
    <lineage>
        <taxon>Bacteria</taxon>
        <taxon>Pseudomonadati</taxon>
        <taxon>Planctomycetota</taxon>
        <taxon>Planctomycetia</taxon>
        <taxon>Planctomycetales</taxon>
        <taxon>Planctomycetaceae</taxon>
        <taxon>Planctopirus</taxon>
    </lineage>
</organism>
<dbReference type="Pfam" id="PF00873">
    <property type="entry name" value="ACR_tran"/>
    <property type="match status" value="1"/>
</dbReference>
<keyword evidence="6 8" id="KW-1133">Transmembrane helix</keyword>
<evidence type="ECO:0000256" key="5">
    <source>
        <dbReference type="ARBA" id="ARBA00022692"/>
    </source>
</evidence>
<dbReference type="NCBIfam" id="TIGR00914">
    <property type="entry name" value="2A0601"/>
    <property type="match status" value="1"/>
</dbReference>
<dbReference type="Gene3D" id="1.20.1640.10">
    <property type="entry name" value="Multidrug efflux transporter AcrB transmembrane domain"/>
    <property type="match status" value="2"/>
</dbReference>
<feature type="transmembrane region" description="Helical" evidence="8">
    <location>
        <begin position="366"/>
        <end position="386"/>
    </location>
</feature>
<dbReference type="Gene3D" id="3.30.70.1320">
    <property type="entry name" value="Multidrug efflux transporter AcrB pore domain like"/>
    <property type="match status" value="1"/>
</dbReference>
<feature type="transmembrane region" description="Helical" evidence="8">
    <location>
        <begin position="969"/>
        <end position="991"/>
    </location>
</feature>
<evidence type="ECO:0000256" key="1">
    <source>
        <dbReference type="ARBA" id="ARBA00004651"/>
    </source>
</evidence>
<feature type="transmembrane region" description="Helical" evidence="8">
    <location>
        <begin position="532"/>
        <end position="554"/>
    </location>
</feature>
<keyword evidence="3" id="KW-0813">Transport</keyword>
<gene>
    <name evidence="9" type="ORF">A6X21_15990</name>
</gene>
<feature type="transmembrane region" description="Helical" evidence="8">
    <location>
        <begin position="997"/>
        <end position="1020"/>
    </location>
</feature>
<feature type="transmembrane region" description="Helical" evidence="8">
    <location>
        <begin position="919"/>
        <end position="941"/>
    </location>
</feature>
<dbReference type="PRINTS" id="PR00702">
    <property type="entry name" value="ACRIFLAVINRP"/>
</dbReference>
<dbReference type="RefSeq" id="WP_068845455.1">
    <property type="nucleotide sequence ID" value="NZ_LYDR01000010.1"/>
</dbReference>
<dbReference type="OrthoDB" id="219750at2"/>
<dbReference type="InterPro" id="IPR004763">
    <property type="entry name" value="CusA-like"/>
</dbReference>
<dbReference type="GO" id="GO:0042910">
    <property type="term" value="F:xenobiotic transmembrane transporter activity"/>
    <property type="evidence" value="ECO:0007669"/>
    <property type="project" value="TreeGrafter"/>
</dbReference>
<evidence type="ECO:0000313" key="9">
    <source>
        <dbReference type="EMBL" id="ODA36635.1"/>
    </source>
</evidence>
<feature type="transmembrane region" description="Helical" evidence="8">
    <location>
        <begin position="340"/>
        <end position="359"/>
    </location>
</feature>
<sequence length="1049" mass="114118">MVNHVISWAMENRFIVMLLAIILFGAGVVSASRLPLDAVPDLTNVQVQILTVSPALGPVEVEQFITFPVENAMSGLPRIREIRSISRIGLSAVTVAFQDGTDIYWARNLVNERLLQARQNIPPGMGDPQMGPIATGMSEIYQFEVRSKPGFNHSLMDLRTILDWQIAFQLRSIPGVIEVNTFGGELKTYEIQVDPHKLLNYGISLNRVFQALEENNANAGGGYIAHGSEQRLIRGEGLVTSLDDIRRIVLEARSDGTAIRISDVANVQFAPMLRQGAVTRDGNREAVTGMVMMIMGGNSRQVVEDVKEKIHAIEKTLPEGVYIDTFYDRTELVEKTIHTIAENIGVGVLLVVIMLFLLLGDVRAGLIVASAIPLSAMFALIAMSLAGVSANLMSLGAVDFGVIVDGAVVMIENAVRTASRYQQTTGSKRVPKEVFVASAKEVGTPILFAGIIVIIVFLPILSLEGVEGKMFRPMAFTFMSALTGALILAVTVMPVMASLFLARNISSKETFLVRWLKAAYEPMLHFSMARPVLMLSGAVLLFVASVLVSLGFGVEFVPKLDEGDIAIQATRLPSVSLEASIEMTKAMERTLLQFPQVESVISKTGRPEIANDPMGVHQTDVFVRMKPVHEWPEAIEKNTLIEQMQEALEKSVPSNSFSFTQPIELRVQELVAGVRSDIGLSLFGDDLNTLKLEGDKIVRVLSQVPGAADVQAQQVAGLPYLRVIIRRDAISRYGINSSDVLAAISAVGGVPVGEVFEGQKRFPMQVRLAPQWRVDIDQLKELKISDPQGRQIPVSQLAEIRLEDGPSEISRDSIRRRLLIQCNVRGRDLGGFVAEAQKIVDQQIKLPPGYALEWGGQFENLQQASARLAVAVPVALFLIFSLLYVTFGSVRLTLLIYLNVPIAATGGIFALWLRGMPFSISAGVGFIALFGIAVMNGVVLIEHIRHLSLHGLDSRTAVVTGAMDRLRPVFMTAICGALGFVPMAVSGSAGAEVQRPLATVVIGGLVTCTALTLLVLPAIYRWFESPQVTSEEEALPTMSNHNPVAAMHS</sequence>
<protein>
    <submittedName>
        <fullName evidence="9">Cation transporter</fullName>
    </submittedName>
</protein>
<dbReference type="SUPFAM" id="SSF82693">
    <property type="entry name" value="Multidrug efflux transporter AcrB pore domain, PN1, PN2, PC1 and PC2 subdomains"/>
    <property type="match status" value="2"/>
</dbReference>
<dbReference type="EMBL" id="LYDR01000010">
    <property type="protein sequence ID" value="ODA36635.1"/>
    <property type="molecule type" value="Genomic_DNA"/>
</dbReference>
<evidence type="ECO:0000256" key="7">
    <source>
        <dbReference type="ARBA" id="ARBA00023136"/>
    </source>
</evidence>
<keyword evidence="5 8" id="KW-0812">Transmembrane</keyword>
<dbReference type="InterPro" id="IPR001036">
    <property type="entry name" value="Acrflvin-R"/>
</dbReference>
<evidence type="ECO:0000313" key="10">
    <source>
        <dbReference type="Proteomes" id="UP000094828"/>
    </source>
</evidence>
<keyword evidence="7 8" id="KW-0472">Membrane</keyword>
<dbReference type="Gene3D" id="3.30.70.1430">
    <property type="entry name" value="Multidrug efflux transporter AcrB pore domain"/>
    <property type="match status" value="2"/>
</dbReference>
<name>A0A1C3ETX1_9PLAN</name>
<comment type="similarity">
    <text evidence="2">Belongs to the resistance-nodulation-cell division (RND) (TC 2.A.6) family.</text>
</comment>
<comment type="caution">
    <text evidence="9">The sequence shown here is derived from an EMBL/GenBank/DDBJ whole genome shotgun (WGS) entry which is preliminary data.</text>
</comment>
<dbReference type="Gene3D" id="3.30.70.1440">
    <property type="entry name" value="Multidrug efflux transporter AcrB pore domain"/>
    <property type="match status" value="1"/>
</dbReference>
<dbReference type="PANTHER" id="PTHR32063">
    <property type="match status" value="1"/>
</dbReference>
<evidence type="ECO:0000256" key="8">
    <source>
        <dbReference type="SAM" id="Phobius"/>
    </source>
</evidence>
<feature type="transmembrane region" description="Helical" evidence="8">
    <location>
        <begin position="442"/>
        <end position="463"/>
    </location>
</feature>
<evidence type="ECO:0000256" key="4">
    <source>
        <dbReference type="ARBA" id="ARBA00022475"/>
    </source>
</evidence>
<evidence type="ECO:0000256" key="6">
    <source>
        <dbReference type="ARBA" id="ARBA00022989"/>
    </source>
</evidence>
<comment type="subcellular location">
    <subcellularLocation>
        <location evidence="1">Cell membrane</location>
        <topology evidence="1">Multi-pass membrane protein</topology>
    </subcellularLocation>
</comment>
<keyword evidence="10" id="KW-1185">Reference proteome</keyword>
<dbReference type="InterPro" id="IPR027463">
    <property type="entry name" value="AcrB_DN_DC_subdom"/>
</dbReference>
<dbReference type="GO" id="GO:0005886">
    <property type="term" value="C:plasma membrane"/>
    <property type="evidence" value="ECO:0007669"/>
    <property type="project" value="UniProtKB-SubCell"/>
</dbReference>
<dbReference type="AlphaFoldDB" id="A0A1C3ETX1"/>